<evidence type="ECO:0000256" key="5">
    <source>
        <dbReference type="ARBA" id="ARBA00022980"/>
    </source>
</evidence>
<evidence type="ECO:0000259" key="10">
    <source>
        <dbReference type="SMART" id="SM01416"/>
    </source>
</evidence>
<dbReference type="Pfam" id="PF25476">
    <property type="entry name" value="Ribosomal_L19e_C"/>
    <property type="match status" value="1"/>
</dbReference>
<dbReference type="InterPro" id="IPR015974">
    <property type="entry name" value="Ribosomal_eL19_dom3"/>
</dbReference>
<dbReference type="InterPro" id="IPR023638">
    <property type="entry name" value="Ribosomal_eL19_CS"/>
</dbReference>
<keyword evidence="12" id="KW-1185">Reference proteome</keyword>
<dbReference type="Pfam" id="PF01280">
    <property type="entry name" value="Ribosomal_L19e"/>
    <property type="match status" value="1"/>
</dbReference>
<dbReference type="Gene3D" id="1.10.1200.60">
    <property type="match status" value="1"/>
</dbReference>
<evidence type="ECO:0000256" key="4">
    <source>
        <dbReference type="ARBA" id="ARBA00022884"/>
    </source>
</evidence>
<evidence type="ECO:0000313" key="11">
    <source>
        <dbReference type="EMBL" id="QLC49292.1"/>
    </source>
</evidence>
<name>A0A7D5E5P7_9EURY</name>
<gene>
    <name evidence="7" type="primary">rpl19e</name>
    <name evidence="11" type="ORF">HWN40_02935</name>
</gene>
<dbReference type="NCBIfam" id="NF006343">
    <property type="entry name" value="PRK08570.1"/>
    <property type="match status" value="1"/>
</dbReference>
<dbReference type="GO" id="GO:0006412">
    <property type="term" value="P:translation"/>
    <property type="evidence" value="ECO:0007669"/>
    <property type="project" value="UniProtKB-UniRule"/>
</dbReference>
<dbReference type="CDD" id="cd01418">
    <property type="entry name" value="Ribosomal_L19e_A"/>
    <property type="match status" value="1"/>
</dbReference>
<keyword evidence="3 7" id="KW-0699">rRNA-binding</keyword>
<dbReference type="Proteomes" id="UP000509594">
    <property type="component" value="Chromosome"/>
</dbReference>
<feature type="region of interest" description="Disordered" evidence="9">
    <location>
        <begin position="63"/>
        <end position="94"/>
    </location>
</feature>
<reference evidence="11 12" key="1">
    <citation type="submission" date="2020-06" db="EMBL/GenBank/DDBJ databases">
        <title>Methanolobus halotolerans sp. nov., isolated from a saline lake Tus in Siberia.</title>
        <authorList>
            <person name="Shen Y."/>
            <person name="Chen S.-C."/>
            <person name="Lai M.-C."/>
            <person name="Huang H.-H."/>
            <person name="Chiu H.-H."/>
            <person name="Tang S.-L."/>
            <person name="Rogozin D.Y."/>
            <person name="Degermendzhy A.G."/>
        </authorList>
    </citation>
    <scope>NUCLEOTIDE SEQUENCE [LARGE SCALE GENOMIC DNA]</scope>
    <source>
        <strain evidence="11 12">DSM 21339</strain>
    </source>
</reference>
<evidence type="ECO:0000256" key="8">
    <source>
        <dbReference type="RuleBase" id="RU000574"/>
    </source>
</evidence>
<evidence type="ECO:0000313" key="12">
    <source>
        <dbReference type="Proteomes" id="UP000509594"/>
    </source>
</evidence>
<dbReference type="PANTHER" id="PTHR10722">
    <property type="entry name" value="60S RIBOSOMAL PROTEIN L19"/>
    <property type="match status" value="1"/>
</dbReference>
<dbReference type="FunFam" id="1.10.1650.10:FF:000001">
    <property type="entry name" value="Ribosomal protein L19"/>
    <property type="match status" value="1"/>
</dbReference>
<dbReference type="EMBL" id="CP058215">
    <property type="protein sequence ID" value="QLC49292.1"/>
    <property type="molecule type" value="Genomic_DNA"/>
</dbReference>
<dbReference type="GO" id="GO:0070180">
    <property type="term" value="F:large ribosomal subunit rRNA binding"/>
    <property type="evidence" value="ECO:0007669"/>
    <property type="project" value="UniProtKB-UniRule"/>
</dbReference>
<dbReference type="GO" id="GO:0022625">
    <property type="term" value="C:cytosolic large ribosomal subunit"/>
    <property type="evidence" value="ECO:0007669"/>
    <property type="project" value="InterPro"/>
</dbReference>
<dbReference type="InterPro" id="IPR000196">
    <property type="entry name" value="Ribosomal_eL19_dom"/>
</dbReference>
<keyword evidence="5 7" id="KW-0689">Ribosomal protein</keyword>
<dbReference type="InterPro" id="IPR015972">
    <property type="entry name" value="Ribosomal_eL19_dom1"/>
</dbReference>
<dbReference type="InterPro" id="IPR039547">
    <property type="entry name" value="Ribosomal_eL19"/>
</dbReference>
<dbReference type="SMART" id="SM01416">
    <property type="entry name" value="Ribosomal_L19e"/>
    <property type="match status" value="1"/>
</dbReference>
<comment type="similarity">
    <text evidence="1 7 8">Belongs to the eukaryotic ribosomal protein eL19 family.</text>
</comment>
<protein>
    <recommendedName>
        <fullName evidence="7">Large ribosomal subunit protein eL19</fullName>
    </recommendedName>
</protein>
<dbReference type="PROSITE" id="PS00526">
    <property type="entry name" value="RIBOSOMAL_L19E"/>
    <property type="match status" value="1"/>
</dbReference>
<dbReference type="GeneID" id="55820596"/>
<dbReference type="InterPro" id="IPR015973">
    <property type="entry name" value="Ribosomal_eL19_dom2"/>
</dbReference>
<dbReference type="RefSeq" id="WP_176964355.1">
    <property type="nucleotide sequence ID" value="NZ_CP058215.1"/>
</dbReference>
<proteinExistence type="inferred from homology"/>
<comment type="subunit">
    <text evidence="2 7">Part of the 50S ribosomal subunit.</text>
</comment>
<sequence length="153" mass="17304">MTDLTNQKRIAAQVLGCGVNRVWLNPEAAADIAVAITRADIREQIELGNIKAVPVKGVSRGRARVRDAKRKYGHRKGYGKRKGKQGARNPSKEQWMKKIRALRRRLKELRADGSLDKSAYCKVYRKAKGGEYRSVAHLEAHLESEKLIKRGEE</sequence>
<dbReference type="Gene3D" id="1.20.5.560">
    <property type="entry name" value="Single Heli x bin"/>
    <property type="match status" value="1"/>
</dbReference>
<dbReference type="GO" id="GO:0003735">
    <property type="term" value="F:structural constituent of ribosome"/>
    <property type="evidence" value="ECO:0007669"/>
    <property type="project" value="InterPro"/>
</dbReference>
<evidence type="ECO:0000256" key="3">
    <source>
        <dbReference type="ARBA" id="ARBA00022730"/>
    </source>
</evidence>
<dbReference type="InterPro" id="IPR057259">
    <property type="entry name" value="Ribosomal_L19e"/>
</dbReference>
<dbReference type="InterPro" id="IPR033936">
    <property type="entry name" value="Ribosomal_eL19_arc"/>
</dbReference>
<evidence type="ECO:0000256" key="9">
    <source>
        <dbReference type="SAM" id="MobiDB-lite"/>
    </source>
</evidence>
<organism evidence="11 12">
    <name type="scientific">Methanolobus zinderi</name>
    <dbReference type="NCBI Taxonomy" id="536044"/>
    <lineage>
        <taxon>Archaea</taxon>
        <taxon>Methanobacteriati</taxon>
        <taxon>Methanobacteriota</taxon>
        <taxon>Stenosarchaea group</taxon>
        <taxon>Methanomicrobia</taxon>
        <taxon>Methanosarcinales</taxon>
        <taxon>Methanosarcinaceae</taxon>
        <taxon>Methanolobus</taxon>
    </lineage>
</organism>
<evidence type="ECO:0000256" key="7">
    <source>
        <dbReference type="HAMAP-Rule" id="MF_01475"/>
    </source>
</evidence>
<keyword evidence="6 7" id="KW-0687">Ribonucleoprotein</keyword>
<dbReference type="KEGG" id="mzi:HWN40_02935"/>
<dbReference type="Gene3D" id="1.10.1650.10">
    <property type="match status" value="1"/>
</dbReference>
<dbReference type="AlphaFoldDB" id="A0A7D5E5P7"/>
<comment type="function">
    <text evidence="7">Binds to the 23S rRNA.</text>
</comment>
<dbReference type="InterPro" id="IPR057260">
    <property type="entry name" value="Ribosomal_L19e_C"/>
</dbReference>
<dbReference type="InterPro" id="IPR035970">
    <property type="entry name" value="60S_ribosomal_eL19_sf"/>
</dbReference>
<evidence type="ECO:0000256" key="6">
    <source>
        <dbReference type="ARBA" id="ARBA00023274"/>
    </source>
</evidence>
<evidence type="ECO:0000256" key="2">
    <source>
        <dbReference type="ARBA" id="ARBA00011838"/>
    </source>
</evidence>
<dbReference type="HAMAP" id="MF_01475">
    <property type="entry name" value="Ribosomal_eL19"/>
    <property type="match status" value="1"/>
</dbReference>
<feature type="compositionally biased region" description="Basic residues" evidence="9">
    <location>
        <begin position="63"/>
        <end position="85"/>
    </location>
</feature>
<accession>A0A7D5E5P7</accession>
<keyword evidence="4 7" id="KW-0694">RNA-binding</keyword>
<evidence type="ECO:0000256" key="1">
    <source>
        <dbReference type="ARBA" id="ARBA00011082"/>
    </source>
</evidence>
<dbReference type="SUPFAM" id="SSF48140">
    <property type="entry name" value="Ribosomal protein L19 (L19e)"/>
    <property type="match status" value="1"/>
</dbReference>
<feature type="domain" description="Large ribosomal subunit protein eL19" evidence="10">
    <location>
        <begin position="3"/>
        <end position="146"/>
    </location>
</feature>
<dbReference type="OrthoDB" id="11624at2157"/>